<gene>
    <name evidence="4" type="ORF">EZS28_001168</name>
</gene>
<name>A0A5J4X8V3_9EUKA</name>
<sequence length="270" mass="30874">MQGILIAVLGFTLYGILAIYPLFLQPYFNPIGNTLWSTTMSVVSIFYFIGLLCTVLDMSKIWANVVIWLFLSLLLIVLPFIVGISTFKRGKSLWAIKPGEEIPQLTENNDIIILSHRQSQQTINNYPITATSTIIQLKEKNNSMGIAYKLRYANGLKAHELSKAYLLQAYTLLTRDNLDLDNIMNFLDKAIQYETQAHNIYDELLKAFPFSVQVLRAYGALLRDIYRDDDTALSMFNKANQIEEEMANNDVQNTQDDGIKKEEKTRIQNE</sequence>
<evidence type="ECO:0000313" key="5">
    <source>
        <dbReference type="Proteomes" id="UP000324800"/>
    </source>
</evidence>
<protein>
    <recommendedName>
        <fullName evidence="3">TmcB/TmcC TPR repeats domain-containing protein</fullName>
    </recommendedName>
</protein>
<evidence type="ECO:0000259" key="3">
    <source>
        <dbReference type="Pfam" id="PF25474"/>
    </source>
</evidence>
<dbReference type="InterPro" id="IPR057352">
    <property type="entry name" value="TPR_TmcB/C"/>
</dbReference>
<comment type="caution">
    <text evidence="4">The sequence shown here is derived from an EMBL/GenBank/DDBJ whole genome shotgun (WGS) entry which is preliminary data.</text>
</comment>
<keyword evidence="2" id="KW-0472">Membrane</keyword>
<accession>A0A5J4X8V3</accession>
<evidence type="ECO:0000313" key="4">
    <source>
        <dbReference type="EMBL" id="KAA6403312.1"/>
    </source>
</evidence>
<dbReference type="EMBL" id="SNRW01000115">
    <property type="protein sequence ID" value="KAA6403312.1"/>
    <property type="molecule type" value="Genomic_DNA"/>
</dbReference>
<dbReference type="Pfam" id="PF25474">
    <property type="entry name" value="TPR_TmcB"/>
    <property type="match status" value="1"/>
</dbReference>
<keyword evidence="2" id="KW-1133">Transmembrane helix</keyword>
<proteinExistence type="predicted"/>
<dbReference type="Proteomes" id="UP000324800">
    <property type="component" value="Unassembled WGS sequence"/>
</dbReference>
<evidence type="ECO:0000256" key="2">
    <source>
        <dbReference type="SAM" id="Phobius"/>
    </source>
</evidence>
<feature type="transmembrane region" description="Helical" evidence="2">
    <location>
        <begin position="65"/>
        <end position="87"/>
    </location>
</feature>
<feature type="compositionally biased region" description="Basic and acidic residues" evidence="1">
    <location>
        <begin position="257"/>
        <end position="270"/>
    </location>
</feature>
<evidence type="ECO:0000256" key="1">
    <source>
        <dbReference type="SAM" id="MobiDB-lite"/>
    </source>
</evidence>
<organism evidence="4 5">
    <name type="scientific">Streblomastix strix</name>
    <dbReference type="NCBI Taxonomy" id="222440"/>
    <lineage>
        <taxon>Eukaryota</taxon>
        <taxon>Metamonada</taxon>
        <taxon>Preaxostyla</taxon>
        <taxon>Oxymonadida</taxon>
        <taxon>Streblomastigidae</taxon>
        <taxon>Streblomastix</taxon>
    </lineage>
</organism>
<feature type="region of interest" description="Disordered" evidence="1">
    <location>
        <begin position="244"/>
        <end position="270"/>
    </location>
</feature>
<feature type="transmembrane region" description="Helical" evidence="2">
    <location>
        <begin position="35"/>
        <end position="59"/>
    </location>
</feature>
<keyword evidence="2" id="KW-0812">Transmembrane</keyword>
<feature type="transmembrane region" description="Helical" evidence="2">
    <location>
        <begin position="6"/>
        <end position="23"/>
    </location>
</feature>
<dbReference type="AlphaFoldDB" id="A0A5J4X8V3"/>
<reference evidence="4 5" key="1">
    <citation type="submission" date="2019-03" db="EMBL/GenBank/DDBJ databases">
        <title>Single cell metagenomics reveals metabolic interactions within the superorganism composed of flagellate Streblomastix strix and complex community of Bacteroidetes bacteria on its surface.</title>
        <authorList>
            <person name="Treitli S.C."/>
            <person name="Kolisko M."/>
            <person name="Husnik F."/>
            <person name="Keeling P."/>
            <person name="Hampl V."/>
        </authorList>
    </citation>
    <scope>NUCLEOTIDE SEQUENCE [LARGE SCALE GENOMIC DNA]</scope>
    <source>
        <strain evidence="4">ST1C</strain>
    </source>
</reference>
<feature type="domain" description="TmcB/TmcC TPR repeats" evidence="3">
    <location>
        <begin position="147"/>
        <end position="248"/>
    </location>
</feature>